<dbReference type="EMBL" id="CP000853">
    <property type="protein sequence ID" value="ABW19886.1"/>
    <property type="molecule type" value="Genomic_DNA"/>
</dbReference>
<dbReference type="PANTHER" id="PTHR30204">
    <property type="entry name" value="REDOX-CYCLING DRUG-SENSING TRANSCRIPTIONAL ACTIVATOR SOXR"/>
    <property type="match status" value="1"/>
</dbReference>
<sequence length="416" mass="47475">MRIGEFAKKYDLTIDTIRHYMDIELLLPEKKGGHYFFGEKEEMNLKEILDLKALKFTLSEIQKIIGYSRLSQLRTKEDQKYIRAILWHKKNTLAEEERSIKNALEILNNKIQEIDCIDEVVEGKIGKTGIHISFMPYLNCPKCQTPLELEDGKITSNMVMEGTFKCSCGYGGNVENGIYISLDSEDEKNIQKGPVDPNVKPAATLGEYMDGTETSLINHIYKSIDAIISHIDLENLNHKIVLELGTGSGFFIKQFLSYLTPNSIYIVTDNDVGRIQYIKDYLEQHSPDCKFIYICADFMKLPIRNESMDYIVNYLTSLTYNFRNEQILDSIVIPKIKKGGNLIGCSYYVKSGSKLLKSVPSTSRRYFEGKSYKNEILNLGFNHIEMKDIGAIAINSKYEGMIKGHELSTLVYCGTK</sequence>
<dbReference type="SUPFAM" id="SSF46955">
    <property type="entry name" value="Putative DNA-binding domain"/>
    <property type="match status" value="1"/>
</dbReference>
<protein>
    <submittedName>
        <fullName evidence="3">Transcriptional regulator, MerR family</fullName>
    </submittedName>
</protein>
<dbReference type="InterPro" id="IPR041698">
    <property type="entry name" value="Methyltransf_25"/>
</dbReference>
<name>A8MJA4_ALKOO</name>
<dbReference type="RefSeq" id="WP_012160193.1">
    <property type="nucleotide sequence ID" value="NC_009922.1"/>
</dbReference>
<dbReference type="Gene3D" id="1.10.1660.10">
    <property type="match status" value="1"/>
</dbReference>
<dbReference type="Proteomes" id="UP000000269">
    <property type="component" value="Chromosome"/>
</dbReference>
<dbReference type="PROSITE" id="PS50937">
    <property type="entry name" value="HTH_MERR_2"/>
    <property type="match status" value="1"/>
</dbReference>
<dbReference type="GO" id="GO:0003700">
    <property type="term" value="F:DNA-binding transcription factor activity"/>
    <property type="evidence" value="ECO:0007669"/>
    <property type="project" value="InterPro"/>
</dbReference>
<feature type="domain" description="HTH merR-type" evidence="2">
    <location>
        <begin position="1"/>
        <end position="67"/>
    </location>
</feature>
<dbReference type="InterPro" id="IPR009061">
    <property type="entry name" value="DNA-bd_dom_put_sf"/>
</dbReference>
<dbReference type="InterPro" id="IPR000551">
    <property type="entry name" value="MerR-type_HTH_dom"/>
</dbReference>
<evidence type="ECO:0000313" key="3">
    <source>
        <dbReference type="EMBL" id="ABW19886.1"/>
    </source>
</evidence>
<dbReference type="STRING" id="350688.Clos_2354"/>
<dbReference type="SUPFAM" id="SSF53335">
    <property type="entry name" value="S-adenosyl-L-methionine-dependent methyltransferases"/>
    <property type="match status" value="1"/>
</dbReference>
<evidence type="ECO:0000313" key="4">
    <source>
        <dbReference type="Proteomes" id="UP000000269"/>
    </source>
</evidence>
<evidence type="ECO:0000256" key="1">
    <source>
        <dbReference type="ARBA" id="ARBA00023125"/>
    </source>
</evidence>
<dbReference type="Pfam" id="PF13649">
    <property type="entry name" value="Methyltransf_25"/>
    <property type="match status" value="1"/>
</dbReference>
<dbReference type="HOGENOM" id="CLU_055596_0_0_9"/>
<dbReference type="InterPro" id="IPR029063">
    <property type="entry name" value="SAM-dependent_MTases_sf"/>
</dbReference>
<dbReference type="PANTHER" id="PTHR30204:SF96">
    <property type="entry name" value="CHROMOSOME-ANCHORING PROTEIN RACA"/>
    <property type="match status" value="1"/>
</dbReference>
<dbReference type="InterPro" id="IPR047057">
    <property type="entry name" value="MerR_fam"/>
</dbReference>
<dbReference type="Pfam" id="PF13411">
    <property type="entry name" value="MerR_1"/>
    <property type="match status" value="1"/>
</dbReference>
<reference evidence="4" key="1">
    <citation type="submission" date="2007-10" db="EMBL/GenBank/DDBJ databases">
        <title>Complete genome of Alkaliphilus oremlandii OhILAs.</title>
        <authorList>
            <person name="Copeland A."/>
            <person name="Lucas S."/>
            <person name="Lapidus A."/>
            <person name="Barry K."/>
            <person name="Detter J.C."/>
            <person name="Glavina del Rio T."/>
            <person name="Hammon N."/>
            <person name="Israni S."/>
            <person name="Dalin E."/>
            <person name="Tice H."/>
            <person name="Pitluck S."/>
            <person name="Chain P."/>
            <person name="Malfatti S."/>
            <person name="Shin M."/>
            <person name="Vergez L."/>
            <person name="Schmutz J."/>
            <person name="Larimer F."/>
            <person name="Land M."/>
            <person name="Hauser L."/>
            <person name="Kyrpides N."/>
            <person name="Mikhailova N."/>
            <person name="Stolz J.F."/>
            <person name="Dawson A."/>
            <person name="Fisher E."/>
            <person name="Crable B."/>
            <person name="Perera E."/>
            <person name="Lisak J."/>
            <person name="Ranganathan M."/>
            <person name="Basu P."/>
            <person name="Richardson P."/>
        </authorList>
    </citation>
    <scope>NUCLEOTIDE SEQUENCE [LARGE SCALE GENOMIC DNA]</scope>
    <source>
        <strain evidence="4">OhILAs</strain>
    </source>
</reference>
<dbReference type="CDD" id="cd04777">
    <property type="entry name" value="HTH_MerR-like_sg1"/>
    <property type="match status" value="1"/>
</dbReference>
<dbReference type="AlphaFoldDB" id="A8MJA4"/>
<keyword evidence="4" id="KW-1185">Reference proteome</keyword>
<proteinExistence type="predicted"/>
<keyword evidence="1" id="KW-0238">DNA-binding</keyword>
<accession>A8MJA4</accession>
<dbReference type="KEGG" id="aoe:Clos_2354"/>
<dbReference type="OrthoDB" id="1770985at2"/>
<evidence type="ECO:0000259" key="2">
    <source>
        <dbReference type="PROSITE" id="PS50937"/>
    </source>
</evidence>
<dbReference type="eggNOG" id="COG0789">
    <property type="taxonomic scope" value="Bacteria"/>
</dbReference>
<gene>
    <name evidence="3" type="ordered locus">Clos_2354</name>
</gene>
<dbReference type="GO" id="GO:0003677">
    <property type="term" value="F:DNA binding"/>
    <property type="evidence" value="ECO:0007669"/>
    <property type="project" value="UniProtKB-KW"/>
</dbReference>
<dbReference type="Gene3D" id="3.40.50.150">
    <property type="entry name" value="Vaccinia Virus protein VP39"/>
    <property type="match status" value="1"/>
</dbReference>
<organism evidence="3 4">
    <name type="scientific">Alkaliphilus oremlandii (strain OhILAs)</name>
    <name type="common">Clostridium oremlandii (strain OhILAs)</name>
    <dbReference type="NCBI Taxonomy" id="350688"/>
    <lineage>
        <taxon>Bacteria</taxon>
        <taxon>Bacillati</taxon>
        <taxon>Bacillota</taxon>
        <taxon>Clostridia</taxon>
        <taxon>Peptostreptococcales</taxon>
        <taxon>Natronincolaceae</taxon>
        <taxon>Alkaliphilus</taxon>
    </lineage>
</organism>
<dbReference type="SMART" id="SM00422">
    <property type="entry name" value="HTH_MERR"/>
    <property type="match status" value="1"/>
</dbReference>